<evidence type="ECO:0000313" key="2">
    <source>
        <dbReference type="Proteomes" id="UP000053268"/>
    </source>
</evidence>
<protein>
    <submittedName>
        <fullName evidence="1">Uncharacterized protein</fullName>
    </submittedName>
</protein>
<gene>
    <name evidence="1" type="ORF">RR46_10629</name>
</gene>
<proteinExistence type="predicted"/>
<evidence type="ECO:0000313" key="1">
    <source>
        <dbReference type="EMBL" id="KPI93369.1"/>
    </source>
</evidence>
<keyword evidence="2" id="KW-1185">Reference proteome</keyword>
<organism evidence="1 2">
    <name type="scientific">Papilio xuthus</name>
    <name type="common">Asian swallowtail butterfly</name>
    <dbReference type="NCBI Taxonomy" id="66420"/>
    <lineage>
        <taxon>Eukaryota</taxon>
        <taxon>Metazoa</taxon>
        <taxon>Ecdysozoa</taxon>
        <taxon>Arthropoda</taxon>
        <taxon>Hexapoda</taxon>
        <taxon>Insecta</taxon>
        <taxon>Pterygota</taxon>
        <taxon>Neoptera</taxon>
        <taxon>Endopterygota</taxon>
        <taxon>Lepidoptera</taxon>
        <taxon>Glossata</taxon>
        <taxon>Ditrysia</taxon>
        <taxon>Papilionoidea</taxon>
        <taxon>Papilionidae</taxon>
        <taxon>Papilioninae</taxon>
        <taxon>Papilio</taxon>
    </lineage>
</organism>
<accession>A0A194PKW0</accession>
<dbReference type="AlphaFoldDB" id="A0A194PKW0"/>
<sequence length="865" mass="100620">MNFSPELTALQGVMLSADNINSFSKLTAKGGYEDEIEEVVTTIKEFLWKEKYANEYSLVESTISISRKFAFYIILNTDLRILESMVEIDGIDFLIWTVPTVPKCLMCEMFWKLYMDRFVSEIIAFCCPKLSIEVAEAFTNHMKYLNPTESADKVKLVTAACYKLICRLNFFNIDERLLNSLLTIFQKCVKYFSNPPNLGKLEGLRRNQFYKYLGESLYKLLLLLHECLEEFNGVQKFNLREEVHIYMLTYNDEIVVNKQDVKTLESSNMILECLHKCHEALMESLQELVMGVSVDVFCTWSEFEENGKTMQQTIGEFSYKLRPKLESVVDHPVVQMLEQISCKPVEVEDVINTTSSEDIIENINTHDRGLWLQALLKKENLCKDLSLVQTLVSNLDILKEDDFDKLYKICIEHINNSTENMEEVKLLAIKTFQYCNVISKYNIIDNTFIDNCFTDKMETTELNEMTIKIFNKLIAAPDTDLTDILTVFIQNPKKIFHKIFILATENAQQSEIMGRILIHLEKYINFYYYQDTDACVINIFKDVIVRELDSEAKQNNFINFVSCVKKNNIISGVKLLLLVVMPNLHDALLLRRHAQIYIALKMLSMVYTLDELLEYRAPMLAMIAQALDVERWKMHTFDNICPSCVELAIKLQTSLMETYQNVIPEKESLWLKSKLKDKNPMNMYYYRTLWDTSGENYLEILTGIKVHEAVDIENLTFSLSQILCFTIADEWYQLWESLSTLNNTMKLDIFHKSLLMISTAEKGHRTVSTWACLLHCFRNFLLLIRYKYIHEPVSENQVVTIINKLASFANLLQESETEEYNSMSLPLLAYVAEVTKDRMFDVPTGDIKNQMFADLIQKLFSNYTV</sequence>
<reference evidence="1 2" key="1">
    <citation type="journal article" date="2015" name="Nat. Commun.">
        <title>Outbred genome sequencing and CRISPR/Cas9 gene editing in butterflies.</title>
        <authorList>
            <person name="Li X."/>
            <person name="Fan D."/>
            <person name="Zhang W."/>
            <person name="Liu G."/>
            <person name="Zhang L."/>
            <person name="Zhao L."/>
            <person name="Fang X."/>
            <person name="Chen L."/>
            <person name="Dong Y."/>
            <person name="Chen Y."/>
            <person name="Ding Y."/>
            <person name="Zhao R."/>
            <person name="Feng M."/>
            <person name="Zhu Y."/>
            <person name="Feng Y."/>
            <person name="Jiang X."/>
            <person name="Zhu D."/>
            <person name="Xiang H."/>
            <person name="Feng X."/>
            <person name="Li S."/>
            <person name="Wang J."/>
            <person name="Zhang G."/>
            <person name="Kronforst M.R."/>
            <person name="Wang W."/>
        </authorList>
    </citation>
    <scope>NUCLEOTIDE SEQUENCE [LARGE SCALE GENOMIC DNA]</scope>
    <source>
        <strain evidence="1">Ya'a_city_454_Px</strain>
        <tissue evidence="1">Whole body</tissue>
    </source>
</reference>
<dbReference type="Proteomes" id="UP000053268">
    <property type="component" value="Unassembled WGS sequence"/>
</dbReference>
<name>A0A194PKW0_PAPXU</name>
<dbReference type="EMBL" id="KQ459602">
    <property type="protein sequence ID" value="KPI93369.1"/>
    <property type="molecule type" value="Genomic_DNA"/>
</dbReference>